<dbReference type="EMBL" id="AUZX01004948">
    <property type="protein sequence ID" value="EQD69601.1"/>
    <property type="molecule type" value="Genomic_DNA"/>
</dbReference>
<feature type="non-terminal residue" evidence="2">
    <location>
        <position position="1"/>
    </location>
</feature>
<name>T1B9M5_9ZZZZ</name>
<comment type="caution">
    <text evidence="2">The sequence shown here is derived from an EMBL/GenBank/DDBJ whole genome shotgun (WGS) entry which is preliminary data.</text>
</comment>
<dbReference type="AlphaFoldDB" id="T1B9M5"/>
<dbReference type="Pfam" id="PF04185">
    <property type="entry name" value="Phosphoesterase"/>
    <property type="match status" value="1"/>
</dbReference>
<protein>
    <submittedName>
        <fullName evidence="2">Phosphoesterase domain protein</fullName>
        <ecNumber evidence="2">3.1.-.-</ecNumber>
    </submittedName>
</protein>
<dbReference type="PANTHER" id="PTHR31956:SF1">
    <property type="entry name" value="NON-SPECIFIC PHOSPHOLIPASE C1"/>
    <property type="match status" value="1"/>
</dbReference>
<evidence type="ECO:0000256" key="1">
    <source>
        <dbReference type="ARBA" id="ARBA00022801"/>
    </source>
</evidence>
<sequence>NAFGPGDGSAVIDSGRIYEAHHNPFQYYPGWYDYVKQGHIRDAHDFREDARQGRLPGVSFLKASAAHTEHPADCAPYYGMTWVEELVRAVAAGPAWGKTAIFITYDEGGGFWDSVPPVSVDNHGFGTRNPALLVSPWARPGLVDHHVASTASILKFIETRFGLAPLNHRDRDAYDFSGAFDW</sequence>
<reference evidence="2" key="2">
    <citation type="journal article" date="2014" name="ISME J.">
        <title>Microbial stratification in low pH oxic and suboxic macroscopic growths along an acid mine drainage.</title>
        <authorList>
            <person name="Mendez-Garcia C."/>
            <person name="Mesa V."/>
            <person name="Sprenger R.R."/>
            <person name="Richter M."/>
            <person name="Diez M.S."/>
            <person name="Solano J."/>
            <person name="Bargiela R."/>
            <person name="Golyshina O.V."/>
            <person name="Manteca A."/>
            <person name="Ramos J.L."/>
            <person name="Gallego J.R."/>
            <person name="Llorente I."/>
            <person name="Martins Dos Santos V.A."/>
            <person name="Jensen O.N."/>
            <person name="Pelaez A.I."/>
            <person name="Sanchez J."/>
            <person name="Ferrer M."/>
        </authorList>
    </citation>
    <scope>NUCLEOTIDE SEQUENCE</scope>
</reference>
<evidence type="ECO:0000313" key="2">
    <source>
        <dbReference type="EMBL" id="EQD69601.1"/>
    </source>
</evidence>
<accession>T1B9M5</accession>
<organism evidence="2">
    <name type="scientific">mine drainage metagenome</name>
    <dbReference type="NCBI Taxonomy" id="410659"/>
    <lineage>
        <taxon>unclassified sequences</taxon>
        <taxon>metagenomes</taxon>
        <taxon>ecological metagenomes</taxon>
    </lineage>
</organism>
<dbReference type="EC" id="3.1.-.-" evidence="2"/>
<reference evidence="2" key="1">
    <citation type="submission" date="2013-08" db="EMBL/GenBank/DDBJ databases">
        <authorList>
            <person name="Mendez C."/>
            <person name="Richter M."/>
            <person name="Ferrer M."/>
            <person name="Sanchez J."/>
        </authorList>
    </citation>
    <scope>NUCLEOTIDE SEQUENCE</scope>
</reference>
<dbReference type="InterPro" id="IPR017850">
    <property type="entry name" value="Alkaline_phosphatase_core_sf"/>
</dbReference>
<dbReference type="PANTHER" id="PTHR31956">
    <property type="entry name" value="NON-SPECIFIC PHOSPHOLIPASE C4-RELATED"/>
    <property type="match status" value="1"/>
</dbReference>
<keyword evidence="1 2" id="KW-0378">Hydrolase</keyword>
<dbReference type="InterPro" id="IPR007312">
    <property type="entry name" value="Phosphoesterase"/>
</dbReference>
<proteinExistence type="predicted"/>
<dbReference type="Gene3D" id="3.40.720.10">
    <property type="entry name" value="Alkaline Phosphatase, subunit A"/>
    <property type="match status" value="1"/>
</dbReference>
<dbReference type="GO" id="GO:0042578">
    <property type="term" value="F:phosphoric ester hydrolase activity"/>
    <property type="evidence" value="ECO:0007669"/>
    <property type="project" value="UniProtKB-ARBA"/>
</dbReference>
<dbReference type="SUPFAM" id="SSF53649">
    <property type="entry name" value="Alkaline phosphatase-like"/>
    <property type="match status" value="1"/>
</dbReference>
<gene>
    <name evidence="2" type="ORF">B1A_06830</name>
</gene>
<feature type="non-terminal residue" evidence="2">
    <location>
        <position position="182"/>
    </location>
</feature>